<organism evidence="3 4">
    <name type="scientific">Hymenobacter jeongseonensis</name>
    <dbReference type="NCBI Taxonomy" id="2791027"/>
    <lineage>
        <taxon>Bacteria</taxon>
        <taxon>Pseudomonadati</taxon>
        <taxon>Bacteroidota</taxon>
        <taxon>Cytophagia</taxon>
        <taxon>Cytophagales</taxon>
        <taxon>Hymenobacteraceae</taxon>
        <taxon>Hymenobacter</taxon>
    </lineage>
</organism>
<reference evidence="3 4" key="1">
    <citation type="submission" date="2020-11" db="EMBL/GenBank/DDBJ databases">
        <authorList>
            <person name="Kim M.K."/>
        </authorList>
    </citation>
    <scope>NUCLEOTIDE SEQUENCE [LARGE SCALE GENOMIC DNA]</scope>
    <source>
        <strain evidence="3 4">BT683</strain>
    </source>
</reference>
<comment type="caution">
    <text evidence="3">The sequence shown here is derived from an EMBL/GenBank/DDBJ whole genome shotgun (WGS) entry which is preliminary data.</text>
</comment>
<evidence type="ECO:0000313" key="3">
    <source>
        <dbReference type="EMBL" id="MBF9235841.1"/>
    </source>
</evidence>
<keyword evidence="4" id="KW-1185">Reference proteome</keyword>
<dbReference type="Gene3D" id="2.60.120.260">
    <property type="entry name" value="Galactose-binding domain-like"/>
    <property type="match status" value="1"/>
</dbReference>
<dbReference type="InterPro" id="IPR003305">
    <property type="entry name" value="CenC_carb-bd"/>
</dbReference>
<protein>
    <submittedName>
        <fullName evidence="3">Carbohydrate binding domain-containing protein</fullName>
    </submittedName>
</protein>
<sequence length="181" mass="19505">MKNLLFFLSTLSLTGCGGTATTDGDPNTLFVSGFETLDGWLPEPLSATLTTEQAHSGKTSLKVDANHEYSLTYTNVLSELREARPDKIRVSAWAYLPGNQAEATLVASIADPAAGASAKPLLWQGIKLNEQVKTTGKWTEVSQVITLPASINASHRLSIFLWRTGGSQPVYIDDLKVSVEP</sequence>
<keyword evidence="1" id="KW-0378">Hydrolase</keyword>
<dbReference type="InterPro" id="IPR008979">
    <property type="entry name" value="Galactose-bd-like_sf"/>
</dbReference>
<evidence type="ECO:0000256" key="1">
    <source>
        <dbReference type="ARBA" id="ARBA00022801"/>
    </source>
</evidence>
<feature type="domain" description="CBM-cenC" evidence="2">
    <location>
        <begin position="27"/>
        <end position="153"/>
    </location>
</feature>
<dbReference type="Pfam" id="PF02018">
    <property type="entry name" value="CBM_4_9"/>
    <property type="match status" value="1"/>
</dbReference>
<accession>A0ABS0IBW4</accession>
<proteinExistence type="predicted"/>
<dbReference type="SUPFAM" id="SSF49785">
    <property type="entry name" value="Galactose-binding domain-like"/>
    <property type="match status" value="1"/>
</dbReference>
<dbReference type="RefSeq" id="WP_196280242.1">
    <property type="nucleotide sequence ID" value="NZ_JADQDQ010000001.1"/>
</dbReference>
<dbReference type="PROSITE" id="PS51257">
    <property type="entry name" value="PROKAR_LIPOPROTEIN"/>
    <property type="match status" value="1"/>
</dbReference>
<name>A0ABS0IBW4_9BACT</name>
<gene>
    <name evidence="3" type="ORF">I2I05_00385</name>
</gene>
<evidence type="ECO:0000313" key="4">
    <source>
        <dbReference type="Proteomes" id="UP000597617"/>
    </source>
</evidence>
<evidence type="ECO:0000259" key="2">
    <source>
        <dbReference type="Pfam" id="PF02018"/>
    </source>
</evidence>
<dbReference type="Proteomes" id="UP000597617">
    <property type="component" value="Unassembled WGS sequence"/>
</dbReference>
<dbReference type="EMBL" id="JADQDQ010000001">
    <property type="protein sequence ID" value="MBF9235841.1"/>
    <property type="molecule type" value="Genomic_DNA"/>
</dbReference>